<evidence type="ECO:0000313" key="1">
    <source>
        <dbReference type="EMBL" id="RZV39883.1"/>
    </source>
</evidence>
<evidence type="ECO:0000313" key="2">
    <source>
        <dbReference type="Proteomes" id="UP000322454"/>
    </source>
</evidence>
<proteinExistence type="predicted"/>
<dbReference type="AlphaFoldDB" id="A0A520XFC0"/>
<comment type="caution">
    <text evidence="1">The sequence shown here is derived from an EMBL/GenBank/DDBJ whole genome shotgun (WGS) entry which is preliminary data.</text>
</comment>
<accession>A0A520XFC0</accession>
<reference evidence="1 2" key="1">
    <citation type="submission" date="2019-01" db="EMBL/GenBank/DDBJ databases">
        <title>Insights into ecological role of a new deltaproteobacterial order Candidatus Sinidesulfobacterales (Sva0485) by metagenomics and metatranscriptomics.</title>
        <authorList>
            <person name="Tan S."/>
            <person name="Liu J."/>
            <person name="Fang Y."/>
            <person name="Hedlund B."/>
            <person name="Lian Z.-H."/>
            <person name="Huang L.-Y."/>
            <person name="Li J.-T."/>
            <person name="Huang L.-N."/>
            <person name="Li W.-J."/>
            <person name="Jiang H.-C."/>
            <person name="Dong H.-L."/>
            <person name="Shu W.-S."/>
        </authorList>
    </citation>
    <scope>NUCLEOTIDE SEQUENCE [LARGE SCALE GENOMIC DNA]</scope>
    <source>
        <strain evidence="1">AP4</strain>
    </source>
</reference>
<dbReference type="Proteomes" id="UP000322454">
    <property type="component" value="Unassembled WGS sequence"/>
</dbReference>
<protein>
    <submittedName>
        <fullName evidence="1">Uncharacterized protein</fullName>
    </submittedName>
</protein>
<dbReference type="EMBL" id="SHMQ01000005">
    <property type="protein sequence ID" value="RZV39883.1"/>
    <property type="molecule type" value="Genomic_DNA"/>
</dbReference>
<sequence length="188" mass="21737">MKAEILKENLESFLNIAIEEINNDVINHDYLYDTSIKSYILEKLVQKAVNYPQFLNLQFSNEKDFNIFNKNLTGEIYRLFLTLARAAKAYNPLAKNKIEKKLERAIISFLDLKGASTVSLNQPVNQDGKYTELMDLIPSKSWTTYEESGGLFEDEDDDETEEEIKIKAKYNKRQPEQAAGTLQMEFAF</sequence>
<organism evidence="1 2">
    <name type="scientific">Candidatus Acidulodesulfobacterium acidiphilum</name>
    <dbReference type="NCBI Taxonomy" id="2597224"/>
    <lineage>
        <taxon>Bacteria</taxon>
        <taxon>Deltaproteobacteria</taxon>
        <taxon>Candidatus Acidulodesulfobacterales</taxon>
        <taxon>Candidatus Acidulodesulfobacterium</taxon>
    </lineage>
</organism>
<name>A0A520XFC0_9DELT</name>
<gene>
    <name evidence="1" type="ORF">EVJ48_02880</name>
</gene>